<keyword evidence="8" id="KW-1185">Reference proteome</keyword>
<sequence>MTVAPLVVEIGFIFLLAAYLLHKYGNWTTHHVLVTIAVFVAWYFSFTVIFILPLDVSTTSYRQCLRDQVSTITTNSSAALPLVTGATETGNSTILPLLNVSITETALHHVFEIAPGKNEKKRCEIPWSHIPAGVLPSLWRVVYWTSQALTWLILPMMQSFSTAGDFTVGGKLRTAVVENAIYYGTYLLIFGILLIYVAAQPGMYLDGPKLKVICITASNTWGLFLLVLLLGYGLVEVPRICWNKSKRGHMLNYLYFKAAKLSTEKCEAEEKVDDVLEKMQQVSNTVPIGHPLRRCVEIILEKCPEEKKNAIRRRRQPLEESPGADVSERNLVRIHQQIIRALQAYHRTQCQWNMLIEEAFDWEDVARNEINPEHTFKPTFMPQRSSLLRALYTPIVEWYWKCLVRIWVFRTLAVVLATFSVIVVWSEMTFFTRSPTLSLFAVFVDLARRNYDYIAIELVSILTIAYLCVCAYYTVFKVRVLNYYYLAPHHQTDEYSLIFCGMLLCRLTAPLCLNFLGLIHLDSHVIKEKEILETAFTEIMGHMDVISIISDGFNIYFPILIFLLCLATYFHCGSRVLHMVGFEQFLGEDEMTADLIEEGKGLIKREKSRKKRYEEGEARRRQYQMRFGNQSGARGNHIEMDSDNNRHGMTRSGSDESARAELLRDVEPVDYTEERGGRVLDNFTESYSSFGSDPLKIDMSESRGYGFGKDFGKQTYSRMGHPPGGIFDDV</sequence>
<feature type="transmembrane region" description="Helical" evidence="7">
    <location>
        <begin position="555"/>
        <end position="572"/>
    </location>
</feature>
<evidence type="ECO:0000256" key="4">
    <source>
        <dbReference type="ARBA" id="ARBA00022989"/>
    </source>
</evidence>
<organism evidence="8 10">
    <name type="scientific">Limulus polyphemus</name>
    <name type="common">Atlantic horseshoe crab</name>
    <dbReference type="NCBI Taxonomy" id="6850"/>
    <lineage>
        <taxon>Eukaryota</taxon>
        <taxon>Metazoa</taxon>
        <taxon>Ecdysozoa</taxon>
        <taxon>Arthropoda</taxon>
        <taxon>Chelicerata</taxon>
        <taxon>Merostomata</taxon>
        <taxon>Xiphosura</taxon>
        <taxon>Limulidae</taxon>
        <taxon>Limulus</taxon>
    </lineage>
</organism>
<dbReference type="Pfam" id="PF04791">
    <property type="entry name" value="LMBR1"/>
    <property type="match status" value="1"/>
</dbReference>
<dbReference type="PANTHER" id="PTHR21355">
    <property type="entry name" value="G-PROTEIN COUPLED RECEPTOR-ASSOCIATED PROTEIN LMBRD2"/>
    <property type="match status" value="1"/>
</dbReference>
<evidence type="ECO:0000256" key="5">
    <source>
        <dbReference type="ARBA" id="ARBA00023136"/>
    </source>
</evidence>
<keyword evidence="5 7" id="KW-0472">Membrane</keyword>
<comment type="similarity">
    <text evidence="2">Belongs to the LIMR family.</text>
</comment>
<dbReference type="RefSeq" id="XP_013781969.1">
    <property type="nucleotide sequence ID" value="XM_013926515.2"/>
</dbReference>
<protein>
    <submittedName>
        <fullName evidence="9 10">LMBR1 domain-containing protein 2-like isoform X1</fullName>
    </submittedName>
</protein>
<feature type="region of interest" description="Disordered" evidence="6">
    <location>
        <begin position="631"/>
        <end position="659"/>
    </location>
</feature>
<dbReference type="PANTHER" id="PTHR21355:SF0">
    <property type="entry name" value="G-PROTEIN COUPLED RECEPTOR-ASSOCIATED PROTEIN LMBRD2"/>
    <property type="match status" value="1"/>
</dbReference>
<feature type="transmembrane region" description="Helical" evidence="7">
    <location>
        <begin position="6"/>
        <end position="25"/>
    </location>
</feature>
<feature type="compositionally biased region" description="Basic and acidic residues" evidence="6">
    <location>
        <begin position="636"/>
        <end position="646"/>
    </location>
</feature>
<proteinExistence type="inferred from homology"/>
<dbReference type="RefSeq" id="XP_022249939.1">
    <property type="nucleotide sequence ID" value="XM_022394231.1"/>
</dbReference>
<comment type="subcellular location">
    <subcellularLocation>
        <location evidence="1">Membrane</location>
        <topology evidence="1">Multi-pass membrane protein</topology>
    </subcellularLocation>
</comment>
<feature type="transmembrane region" description="Helical" evidence="7">
    <location>
        <begin position="407"/>
        <end position="424"/>
    </location>
</feature>
<feature type="transmembrane region" description="Helical" evidence="7">
    <location>
        <begin position="180"/>
        <end position="199"/>
    </location>
</feature>
<evidence type="ECO:0000313" key="10">
    <source>
        <dbReference type="RefSeq" id="XP_022249939.1"/>
    </source>
</evidence>
<name>A0ABM1T233_LIMPO</name>
<reference evidence="9 10" key="1">
    <citation type="submission" date="2025-05" db="UniProtKB">
        <authorList>
            <consortium name="RefSeq"/>
        </authorList>
    </citation>
    <scope>IDENTIFICATION</scope>
    <source>
        <tissue evidence="9 10">Muscle</tissue>
    </source>
</reference>
<evidence type="ECO:0000256" key="1">
    <source>
        <dbReference type="ARBA" id="ARBA00004141"/>
    </source>
</evidence>
<evidence type="ECO:0000256" key="2">
    <source>
        <dbReference type="ARBA" id="ARBA00010487"/>
    </source>
</evidence>
<feature type="transmembrane region" description="Helical" evidence="7">
    <location>
        <begin position="495"/>
        <end position="519"/>
    </location>
</feature>
<keyword evidence="3 7" id="KW-0812">Transmembrane</keyword>
<accession>A0ABM1T233</accession>
<evidence type="ECO:0000313" key="8">
    <source>
        <dbReference type="Proteomes" id="UP000694941"/>
    </source>
</evidence>
<dbReference type="InterPro" id="IPR051584">
    <property type="entry name" value="GPCR-associated_LMBR1"/>
</dbReference>
<evidence type="ECO:0000256" key="3">
    <source>
        <dbReference type="ARBA" id="ARBA00022692"/>
    </source>
</evidence>
<evidence type="ECO:0000256" key="6">
    <source>
        <dbReference type="SAM" id="MobiDB-lite"/>
    </source>
</evidence>
<dbReference type="Proteomes" id="UP000694941">
    <property type="component" value="Unplaced"/>
</dbReference>
<dbReference type="InterPro" id="IPR006876">
    <property type="entry name" value="LMBR1-like_membr_prot"/>
</dbReference>
<evidence type="ECO:0000313" key="9">
    <source>
        <dbReference type="RefSeq" id="XP_013781969.1"/>
    </source>
</evidence>
<feature type="transmembrane region" description="Helical" evidence="7">
    <location>
        <begin position="219"/>
        <end position="237"/>
    </location>
</feature>
<evidence type="ECO:0000256" key="7">
    <source>
        <dbReference type="SAM" id="Phobius"/>
    </source>
</evidence>
<gene>
    <name evidence="9 10" type="primary">LOC106466257</name>
</gene>
<dbReference type="GeneID" id="106466257"/>
<feature type="transmembrane region" description="Helical" evidence="7">
    <location>
        <begin position="454"/>
        <end position="475"/>
    </location>
</feature>
<keyword evidence="4 7" id="KW-1133">Transmembrane helix</keyword>
<feature type="transmembrane region" description="Helical" evidence="7">
    <location>
        <begin position="32"/>
        <end position="52"/>
    </location>
</feature>